<dbReference type="SUPFAM" id="SSF51197">
    <property type="entry name" value="Clavaminate synthase-like"/>
    <property type="match status" value="1"/>
</dbReference>
<dbReference type="AlphaFoldDB" id="A0AAE1RR48"/>
<accession>A0AAE1RR48</accession>
<dbReference type="Proteomes" id="UP001291623">
    <property type="component" value="Unassembled WGS sequence"/>
</dbReference>
<keyword evidence="2" id="KW-1185">Reference proteome</keyword>
<dbReference type="Gene3D" id="2.60.120.330">
    <property type="entry name" value="B-lactam Antibiotic, Isopenicillin N Synthase, Chain"/>
    <property type="match status" value="1"/>
</dbReference>
<comment type="caution">
    <text evidence="1">The sequence shown here is derived from an EMBL/GenBank/DDBJ whole genome shotgun (WGS) entry which is preliminary data.</text>
</comment>
<protein>
    <submittedName>
        <fullName evidence="1">Uncharacterized protein</fullName>
    </submittedName>
</protein>
<dbReference type="EMBL" id="JAVYJV010000012">
    <property type="protein sequence ID" value="KAK4357044.1"/>
    <property type="molecule type" value="Genomic_DNA"/>
</dbReference>
<name>A0AAE1RR48_9SOLA</name>
<reference evidence="1" key="1">
    <citation type="submission" date="2023-12" db="EMBL/GenBank/DDBJ databases">
        <title>Genome assembly of Anisodus tanguticus.</title>
        <authorList>
            <person name="Wang Y.-J."/>
        </authorList>
    </citation>
    <scope>NUCLEOTIDE SEQUENCE</scope>
    <source>
        <strain evidence="1">KB-2021</strain>
        <tissue evidence="1">Leaf</tissue>
    </source>
</reference>
<gene>
    <name evidence="1" type="ORF">RND71_022654</name>
</gene>
<organism evidence="1 2">
    <name type="scientific">Anisodus tanguticus</name>
    <dbReference type="NCBI Taxonomy" id="243964"/>
    <lineage>
        <taxon>Eukaryota</taxon>
        <taxon>Viridiplantae</taxon>
        <taxon>Streptophyta</taxon>
        <taxon>Embryophyta</taxon>
        <taxon>Tracheophyta</taxon>
        <taxon>Spermatophyta</taxon>
        <taxon>Magnoliopsida</taxon>
        <taxon>eudicotyledons</taxon>
        <taxon>Gunneridae</taxon>
        <taxon>Pentapetalae</taxon>
        <taxon>asterids</taxon>
        <taxon>lamiids</taxon>
        <taxon>Solanales</taxon>
        <taxon>Solanaceae</taxon>
        <taxon>Solanoideae</taxon>
        <taxon>Hyoscyameae</taxon>
        <taxon>Anisodus</taxon>
    </lineage>
</organism>
<sequence>MAVSSTDDFQDKVHKSYDKMSELKAFDDTKAGVKGLVDAGITKIPQIFTLPPKNRPESSETCETQFTFPVINLEGINKDPIKHKETGQILRCIRDMGFLPSG</sequence>
<evidence type="ECO:0000313" key="2">
    <source>
        <dbReference type="Proteomes" id="UP001291623"/>
    </source>
</evidence>
<proteinExistence type="predicted"/>
<dbReference type="InterPro" id="IPR027443">
    <property type="entry name" value="IPNS-like_sf"/>
</dbReference>
<evidence type="ECO:0000313" key="1">
    <source>
        <dbReference type="EMBL" id="KAK4357044.1"/>
    </source>
</evidence>